<protein>
    <submittedName>
        <fullName evidence="2">Uncharacterized protein</fullName>
    </submittedName>
</protein>
<name>M4EVI2_BRACM</name>
<dbReference type="HOGENOM" id="CLU_512283_0_0_1"/>
<organism evidence="2 3">
    <name type="scientific">Brassica campestris</name>
    <name type="common">Field mustard</name>
    <dbReference type="NCBI Taxonomy" id="3711"/>
    <lineage>
        <taxon>Eukaryota</taxon>
        <taxon>Viridiplantae</taxon>
        <taxon>Streptophyta</taxon>
        <taxon>Embryophyta</taxon>
        <taxon>Tracheophyta</taxon>
        <taxon>Spermatophyta</taxon>
        <taxon>Magnoliopsida</taxon>
        <taxon>eudicotyledons</taxon>
        <taxon>Gunneridae</taxon>
        <taxon>Pentapetalae</taxon>
        <taxon>rosids</taxon>
        <taxon>malvids</taxon>
        <taxon>Brassicales</taxon>
        <taxon>Brassicaceae</taxon>
        <taxon>Brassiceae</taxon>
        <taxon>Brassica</taxon>
    </lineage>
</organism>
<dbReference type="Proteomes" id="UP000011750">
    <property type="component" value="Chromosome A09"/>
</dbReference>
<reference evidence="2 3" key="1">
    <citation type="journal article" date="2011" name="Nat. Genet.">
        <title>The genome of the mesopolyploid crop species Brassica rapa.</title>
        <authorList>
            <consortium name="Brassica rapa Genome Sequencing Project Consortium"/>
            <person name="Wang X."/>
            <person name="Wang H."/>
            <person name="Wang J."/>
            <person name="Sun R."/>
            <person name="Wu J."/>
            <person name="Liu S."/>
            <person name="Bai Y."/>
            <person name="Mun J.H."/>
            <person name="Bancroft I."/>
            <person name="Cheng F."/>
            <person name="Huang S."/>
            <person name="Li X."/>
            <person name="Hua W."/>
            <person name="Wang J."/>
            <person name="Wang X."/>
            <person name="Freeling M."/>
            <person name="Pires J.C."/>
            <person name="Paterson A.H."/>
            <person name="Chalhoub B."/>
            <person name="Wang B."/>
            <person name="Hayward A."/>
            <person name="Sharpe A.G."/>
            <person name="Park B.S."/>
            <person name="Weisshaar B."/>
            <person name="Liu B."/>
            <person name="Li B."/>
            <person name="Liu B."/>
            <person name="Tong C."/>
            <person name="Song C."/>
            <person name="Duran C."/>
            <person name="Peng C."/>
            <person name="Geng C."/>
            <person name="Koh C."/>
            <person name="Lin C."/>
            <person name="Edwards D."/>
            <person name="Mu D."/>
            <person name="Shen D."/>
            <person name="Soumpourou E."/>
            <person name="Li F."/>
            <person name="Fraser F."/>
            <person name="Conant G."/>
            <person name="Lassalle G."/>
            <person name="King G.J."/>
            <person name="Bonnema G."/>
            <person name="Tang H."/>
            <person name="Wang H."/>
            <person name="Belcram H."/>
            <person name="Zhou H."/>
            <person name="Hirakawa H."/>
            <person name="Abe H."/>
            <person name="Guo H."/>
            <person name="Wang H."/>
            <person name="Jin H."/>
            <person name="Parkin I.A."/>
            <person name="Batley J."/>
            <person name="Kim J.S."/>
            <person name="Just J."/>
            <person name="Li J."/>
            <person name="Xu J."/>
            <person name="Deng J."/>
            <person name="Kim J.A."/>
            <person name="Li J."/>
            <person name="Yu J."/>
            <person name="Meng J."/>
            <person name="Wang J."/>
            <person name="Min J."/>
            <person name="Poulain J."/>
            <person name="Wang J."/>
            <person name="Hatakeyama K."/>
            <person name="Wu K."/>
            <person name="Wang L."/>
            <person name="Fang L."/>
            <person name="Trick M."/>
            <person name="Links M.G."/>
            <person name="Zhao M."/>
            <person name="Jin M."/>
            <person name="Ramchiary N."/>
            <person name="Drou N."/>
            <person name="Berkman P.J."/>
            <person name="Cai Q."/>
            <person name="Huang Q."/>
            <person name="Li R."/>
            <person name="Tabata S."/>
            <person name="Cheng S."/>
            <person name="Zhang S."/>
            <person name="Zhang S."/>
            <person name="Huang S."/>
            <person name="Sato S."/>
            <person name="Sun S."/>
            <person name="Kwon S.J."/>
            <person name="Choi S.R."/>
            <person name="Lee T.H."/>
            <person name="Fan W."/>
            <person name="Zhao X."/>
            <person name="Tan X."/>
            <person name="Xu X."/>
            <person name="Wang Y."/>
            <person name="Qiu Y."/>
            <person name="Yin Y."/>
            <person name="Li Y."/>
            <person name="Du Y."/>
            <person name="Liao Y."/>
            <person name="Lim Y."/>
            <person name="Narusaka Y."/>
            <person name="Wang Y."/>
            <person name="Wang Z."/>
            <person name="Li Z."/>
            <person name="Wang Z."/>
            <person name="Xiong Z."/>
            <person name="Zhang Z."/>
        </authorList>
    </citation>
    <scope>NUCLEOTIDE SEQUENCE [LARGE SCALE GENOMIC DNA]</scope>
    <source>
        <strain evidence="2 3">cv. Chiifu-401-42</strain>
    </source>
</reference>
<dbReference type="InParanoid" id="M4EVI2"/>
<reference evidence="2 3" key="2">
    <citation type="journal article" date="2018" name="Hortic Res">
        <title>Improved Brassica rapa reference genome by single-molecule sequencing and chromosome conformation capture technologies.</title>
        <authorList>
            <person name="Zhang L."/>
            <person name="Cai X."/>
            <person name="Wu J."/>
            <person name="Liu M."/>
            <person name="Grob S."/>
            <person name="Cheng F."/>
            <person name="Liang J."/>
            <person name="Cai C."/>
            <person name="Liu Z."/>
            <person name="Liu B."/>
            <person name="Wang F."/>
            <person name="Li S."/>
            <person name="Liu F."/>
            <person name="Li X."/>
            <person name="Cheng L."/>
            <person name="Yang W."/>
            <person name="Li M.H."/>
            <person name="Grossniklaus U."/>
            <person name="Zheng H."/>
            <person name="Wang X."/>
        </authorList>
    </citation>
    <scope>NUCLEOTIDE SEQUENCE [LARGE SCALE GENOMIC DNA]</scope>
    <source>
        <strain evidence="2 3">cv. Chiifu-401-42</strain>
    </source>
</reference>
<keyword evidence="3" id="KW-1185">Reference proteome</keyword>
<keyword evidence="1" id="KW-1133">Transmembrane helix</keyword>
<proteinExistence type="predicted"/>
<evidence type="ECO:0000256" key="1">
    <source>
        <dbReference type="SAM" id="Phobius"/>
    </source>
</evidence>
<dbReference type="EnsemblPlants" id="Bra032815.1">
    <property type="protein sequence ID" value="Bra032815.1-P"/>
    <property type="gene ID" value="Bra032815"/>
</dbReference>
<keyword evidence="1" id="KW-0812">Transmembrane</keyword>
<sequence length="532" mass="58985">MAMMMTTPLSCLRPPPDPLPSPCLNAPLESLSPVIPPEPPDPPAVALFHVTAIHLLACSSSAAAKESQTVCFNFTPSHHCLCSYSAGNPCPSSVSHDVKRMNFRSVSSDVSDFHLQTLSTKNTQFEHQTSSLNLAARALSIVVQDMDVEVSFWVEESINFKLVSFQYTTNQSLEDWLLIFKVSGEAVSFSSAHWLLYLGNIPLLVTGASLPNDHYNFLTVDILLPWSITQRRRLYTAPTEPISCIISELKTCRMASIYVIGVSGQLMILKDKKVLYLKMHLVLICLRTSGSPSRPPNGVFLVISPSPLPCALIPTSRSVTPKSCARRLDRTKTLCLLSDVCLNKLNQNECDDNMLWFISVINNWFSNYWLRHGNVEVRGFDTIKPFSPSSYSIVLSVPMKAKLAFEIHLVSLRSFVEFRTDRVNFSIKSSHIGLLLLGVAQGPGASHQKLLAGNTPAASYWCINVDFDYQLFLRTIALEIKVKLLHGVLHLAELDSPLIGFIYLCFIMFSIFVVPSSMAPRSSALVVNSYAP</sequence>
<accession>M4EVI2</accession>
<reference evidence="2" key="3">
    <citation type="submission" date="2023-03" db="UniProtKB">
        <authorList>
            <consortium name="EnsemblPlants"/>
        </authorList>
    </citation>
    <scope>IDENTIFICATION</scope>
    <source>
        <strain evidence="2">cv. Chiifu-401-42</strain>
    </source>
</reference>
<keyword evidence="1" id="KW-0472">Membrane</keyword>
<feature type="transmembrane region" description="Helical" evidence="1">
    <location>
        <begin position="498"/>
        <end position="515"/>
    </location>
</feature>
<evidence type="ECO:0000313" key="3">
    <source>
        <dbReference type="Proteomes" id="UP000011750"/>
    </source>
</evidence>
<dbReference type="Gramene" id="Bra032815.1">
    <property type="protein sequence ID" value="Bra032815.1-P"/>
    <property type="gene ID" value="Bra032815"/>
</dbReference>
<evidence type="ECO:0000313" key="2">
    <source>
        <dbReference type="EnsemblPlants" id="Bra032815.1-P"/>
    </source>
</evidence>
<dbReference type="AlphaFoldDB" id="M4EVI2"/>